<accession>A0A554JCC4</accession>
<keyword evidence="1" id="KW-1133">Transmembrane helix</keyword>
<dbReference type="SUPFAM" id="SSF101898">
    <property type="entry name" value="NHL repeat"/>
    <property type="match status" value="1"/>
</dbReference>
<dbReference type="InterPro" id="IPR036457">
    <property type="entry name" value="PPM-type-like_dom_sf"/>
</dbReference>
<dbReference type="SUPFAM" id="SSF81606">
    <property type="entry name" value="PP2C-like"/>
    <property type="match status" value="1"/>
</dbReference>
<dbReference type="EMBL" id="VMFF01000017">
    <property type="protein sequence ID" value="TSC66026.1"/>
    <property type="molecule type" value="Genomic_DNA"/>
</dbReference>
<organism evidence="2 3">
    <name type="scientific">Candidatus Doudnabacteria bacterium Gr01-1014_77</name>
    <dbReference type="NCBI Taxonomy" id="2017133"/>
    <lineage>
        <taxon>Bacteria</taxon>
        <taxon>Candidatus Doudnaibacteriota</taxon>
    </lineage>
</organism>
<keyword evidence="1" id="KW-0472">Membrane</keyword>
<dbReference type="AlphaFoldDB" id="A0A554JCC4"/>
<protein>
    <submittedName>
        <fullName evidence="2">Uncharacterized protein</fullName>
    </submittedName>
</protein>
<name>A0A554JCC4_9BACT</name>
<sequence length="654" mass="72587">MSALETQVGQIFISDKRLSKSFVSLLSEKVPETNAEIYSLIELPVSGATAWNEYERLSKLIQTILRKNFRNENSNSFENSIAQINDELAKLAASGQTSWVGKISACLAVRQNSDLYVATSGKIHAFLLRDRQLSDIADSPAKPNPLKTFENFALGKVTKKDFLIFSTTQLFNYISIERFKDIISSASLAAACQTIAEIIKNLADDSIAFGTFILELGTSSEFGSEQIINFSPVRENTSLKRFGEVTSTGFIMAINGSKKIISKLRSINLRDVDLNNFRPANIRTRVSEKAKQLSEMKRIKELPRAKKFFLFSSIIFGIILIVNIFVAIHVHNKNTANQKYSLMLDDVQSKLNQSAFAYSDQSKALSLLADAKTELASIPDKGFKEQKDKLFSQIIELQNNIGGLKTIDPKELATYKEASFDKIRFNNSSLWLINSTGNSMIQYDLKNKTFGSIFSIPNSTQNASTSFEQNLYYSNKDGDLFLIDQTNKTNVQQAGRLASNTTGLVFYGSPPKAYALDKANNTISSVTVDAQAPATNYFKQSVNLSDAQDLAIDGSVYVLTKTSVLKFTSGLQKPFSASGLSFSDNSKILASKAWNYIYVLDSGNHKVIVYDKTGKLKAQYDSPKFNDLKDFAIDDSGKNAYILNNQTVYQISVP</sequence>
<gene>
    <name evidence="2" type="ORF">G01um101477_232</name>
</gene>
<comment type="caution">
    <text evidence="2">The sequence shown here is derived from an EMBL/GenBank/DDBJ whole genome shotgun (WGS) entry which is preliminary data.</text>
</comment>
<evidence type="ECO:0000256" key="1">
    <source>
        <dbReference type="SAM" id="Phobius"/>
    </source>
</evidence>
<dbReference type="InterPro" id="IPR011042">
    <property type="entry name" value="6-blade_b-propeller_TolB-like"/>
</dbReference>
<keyword evidence="1" id="KW-0812">Transmembrane</keyword>
<evidence type="ECO:0000313" key="3">
    <source>
        <dbReference type="Proteomes" id="UP000319613"/>
    </source>
</evidence>
<proteinExistence type="predicted"/>
<dbReference type="Proteomes" id="UP000319613">
    <property type="component" value="Unassembled WGS sequence"/>
</dbReference>
<dbReference type="Gene3D" id="2.120.10.30">
    <property type="entry name" value="TolB, C-terminal domain"/>
    <property type="match status" value="1"/>
</dbReference>
<evidence type="ECO:0000313" key="2">
    <source>
        <dbReference type="EMBL" id="TSC66026.1"/>
    </source>
</evidence>
<reference evidence="2 3" key="1">
    <citation type="submission" date="2017-07" db="EMBL/GenBank/DDBJ databases">
        <title>Mechanisms for carbon and nitrogen cycling indicate functional differentiation within the Candidate Phyla Radiation.</title>
        <authorList>
            <person name="Danczak R.E."/>
            <person name="Johnston M.D."/>
            <person name="Kenah C."/>
            <person name="Slattery M."/>
            <person name="Wrighton K.C."/>
            <person name="Wilkins M.J."/>
        </authorList>
    </citation>
    <scope>NUCLEOTIDE SEQUENCE [LARGE SCALE GENOMIC DNA]</scope>
    <source>
        <strain evidence="2">Gr01-1014_77</strain>
    </source>
</reference>
<feature type="transmembrane region" description="Helical" evidence="1">
    <location>
        <begin position="308"/>
        <end position="330"/>
    </location>
</feature>